<dbReference type="GO" id="GO:0006508">
    <property type="term" value="P:proteolysis"/>
    <property type="evidence" value="ECO:0007669"/>
    <property type="project" value="InterPro"/>
</dbReference>
<evidence type="ECO:0000256" key="1">
    <source>
        <dbReference type="ARBA" id="ARBA00008455"/>
    </source>
</evidence>
<dbReference type="PROSITE" id="PS00639">
    <property type="entry name" value="THIOL_PROTEASE_HIS"/>
    <property type="match status" value="1"/>
</dbReference>
<comment type="caution">
    <text evidence="4">The sequence shown here is derived from an EMBL/GenBank/DDBJ whole genome shotgun (WGS) entry which is preliminary data.</text>
</comment>
<evidence type="ECO:0000256" key="2">
    <source>
        <dbReference type="ARBA" id="ARBA00023157"/>
    </source>
</evidence>
<dbReference type="InterPro" id="IPR025660">
    <property type="entry name" value="Pept_his_AS"/>
</dbReference>
<dbReference type="PROSITE" id="PS00640">
    <property type="entry name" value="THIOL_PROTEASE_ASN"/>
    <property type="match status" value="1"/>
</dbReference>
<gene>
    <name evidence="4" type="ORF">CYY_005531</name>
</gene>
<dbReference type="CDD" id="cd02248">
    <property type="entry name" value="Peptidase_C1A"/>
    <property type="match status" value="1"/>
</dbReference>
<keyword evidence="2" id="KW-1015">Disulfide bond</keyword>
<dbReference type="InterPro" id="IPR039417">
    <property type="entry name" value="Peptidase_C1A_papain-like"/>
</dbReference>
<evidence type="ECO:0000313" key="5">
    <source>
        <dbReference type="Proteomes" id="UP000695562"/>
    </source>
</evidence>
<comment type="similarity">
    <text evidence="1">Belongs to the peptidase C1 family.</text>
</comment>
<reference evidence="4" key="1">
    <citation type="submission" date="2020-01" db="EMBL/GenBank/DDBJ databases">
        <title>Development of genomics and gene disruption for Polysphondylium violaceum indicates a role for the polyketide synthase stlB in stalk morphogenesis.</title>
        <authorList>
            <person name="Narita B."/>
            <person name="Kawabe Y."/>
            <person name="Kin K."/>
            <person name="Saito T."/>
            <person name="Gibbs R."/>
            <person name="Kuspa A."/>
            <person name="Muzny D."/>
            <person name="Queller D."/>
            <person name="Richards S."/>
            <person name="Strassman J."/>
            <person name="Sucgang R."/>
            <person name="Worley K."/>
            <person name="Schaap P."/>
        </authorList>
    </citation>
    <scope>NUCLEOTIDE SEQUENCE</scope>
    <source>
        <strain evidence="4">QSvi11</strain>
    </source>
</reference>
<dbReference type="AlphaFoldDB" id="A0A8J4V421"/>
<feature type="domain" description="Peptidase C1A papain C-terminal" evidence="3">
    <location>
        <begin position="1"/>
        <end position="131"/>
    </location>
</feature>
<proteinExistence type="inferred from homology"/>
<protein>
    <recommendedName>
        <fullName evidence="3">Peptidase C1A papain C-terminal domain-containing protein</fullName>
    </recommendedName>
</protein>
<evidence type="ECO:0000313" key="4">
    <source>
        <dbReference type="EMBL" id="KAF2073142.1"/>
    </source>
</evidence>
<accession>A0A8J4V421</accession>
<dbReference type="Proteomes" id="UP000695562">
    <property type="component" value="Unassembled WGS sequence"/>
</dbReference>
<evidence type="ECO:0000259" key="3">
    <source>
        <dbReference type="SMART" id="SM00645"/>
    </source>
</evidence>
<dbReference type="SUPFAM" id="SSF54001">
    <property type="entry name" value="Cysteine proteinases"/>
    <property type="match status" value="1"/>
</dbReference>
<dbReference type="EMBL" id="AJWJ01000223">
    <property type="protein sequence ID" value="KAF2073142.1"/>
    <property type="molecule type" value="Genomic_DNA"/>
</dbReference>
<dbReference type="Gene3D" id="3.90.70.10">
    <property type="entry name" value="Cysteine proteinases"/>
    <property type="match status" value="1"/>
</dbReference>
<feature type="non-terminal residue" evidence="4">
    <location>
        <position position="1"/>
    </location>
</feature>
<name>A0A8J4V421_9MYCE</name>
<dbReference type="SMART" id="SM00645">
    <property type="entry name" value="Pept_C1"/>
    <property type="match status" value="1"/>
</dbReference>
<dbReference type="InterPro" id="IPR013128">
    <property type="entry name" value="Peptidase_C1A"/>
</dbReference>
<dbReference type="OrthoDB" id="10259130at2759"/>
<dbReference type="GO" id="GO:0008234">
    <property type="term" value="F:cysteine-type peptidase activity"/>
    <property type="evidence" value="ECO:0007669"/>
    <property type="project" value="InterPro"/>
</dbReference>
<keyword evidence="5" id="KW-1185">Reference proteome</keyword>
<dbReference type="Pfam" id="PF00112">
    <property type="entry name" value="Peptidase_C1"/>
    <property type="match status" value="1"/>
</dbReference>
<dbReference type="FunFam" id="3.90.70.10:FF:000332">
    <property type="entry name" value="Cathepsin L1"/>
    <property type="match status" value="1"/>
</dbReference>
<dbReference type="InterPro" id="IPR025661">
    <property type="entry name" value="Pept_asp_AS"/>
</dbReference>
<organism evidence="4 5">
    <name type="scientific">Polysphondylium violaceum</name>
    <dbReference type="NCBI Taxonomy" id="133409"/>
    <lineage>
        <taxon>Eukaryota</taxon>
        <taxon>Amoebozoa</taxon>
        <taxon>Evosea</taxon>
        <taxon>Eumycetozoa</taxon>
        <taxon>Dictyostelia</taxon>
        <taxon>Dictyosteliales</taxon>
        <taxon>Dictyosteliaceae</taxon>
        <taxon>Polysphondylium</taxon>
    </lineage>
</organism>
<dbReference type="InterPro" id="IPR038765">
    <property type="entry name" value="Papain-like_cys_pep_sf"/>
</dbReference>
<dbReference type="InterPro" id="IPR000668">
    <property type="entry name" value="Peptidase_C1A_C"/>
</dbReference>
<dbReference type="PANTHER" id="PTHR12411">
    <property type="entry name" value="CYSTEINE PROTEASE FAMILY C1-RELATED"/>
    <property type="match status" value="1"/>
</dbReference>
<sequence length="132" mass="14101">TETSYPYTAEQGKCKFNKADIAATLTSYVDVAHGSESDLESEVANGPVSIAIDASQNSFQLYKSGVYVDKKCSSTQLDHGVLAVGYGTENGSDYWIVKNSWGPGWGMDGYILMARNKNNACGVASMASRPIA</sequence>